<comment type="caution">
    <text evidence="2">The sequence shown here is derived from an EMBL/GenBank/DDBJ whole genome shotgun (WGS) entry which is preliminary data.</text>
</comment>
<name>A0A0V7ZNG3_9CYAN</name>
<dbReference type="InterPro" id="IPR011646">
    <property type="entry name" value="KAP_P-loop"/>
</dbReference>
<feature type="domain" description="KAP NTPase" evidence="1">
    <location>
        <begin position="54"/>
        <end position="221"/>
    </location>
</feature>
<protein>
    <submittedName>
        <fullName evidence="2">AAA family ATPase</fullName>
    </submittedName>
</protein>
<reference evidence="2 3" key="1">
    <citation type="journal article" date="2015" name="Genome Announc.">
        <title>Draft Genome of the Euendolithic (true boring) Cyanobacterium Mastigocoleus testarum strain BC008.</title>
        <authorList>
            <person name="Guida B.S."/>
            <person name="Garcia-Pichel F."/>
        </authorList>
    </citation>
    <scope>NUCLEOTIDE SEQUENCE [LARGE SCALE GENOMIC DNA]</scope>
    <source>
        <strain evidence="2 3">BC008</strain>
    </source>
</reference>
<keyword evidence="3" id="KW-1185">Reference proteome</keyword>
<dbReference type="EMBL" id="LMTZ01000102">
    <property type="protein sequence ID" value="KST65914.1"/>
    <property type="molecule type" value="Genomic_DNA"/>
</dbReference>
<dbReference type="RefSeq" id="WP_027844982.1">
    <property type="nucleotide sequence ID" value="NZ_LMTZ01000102.1"/>
</dbReference>
<dbReference type="Gene3D" id="3.40.50.300">
    <property type="entry name" value="P-loop containing nucleotide triphosphate hydrolases"/>
    <property type="match status" value="1"/>
</dbReference>
<proteinExistence type="predicted"/>
<dbReference type="OrthoDB" id="477505at2"/>
<sequence length="428" mass="49042">MSQELLQEFRSAYANLELFPLLNQKEMERFKVEYQEDTIDELQQLVEDDPESDGKIVFTGHRGCGKSTLLAGLRQKLEKDYFVVFFSIADAIEMSAVNHVNILMAIAINLMSEAEAKKVSINPTIKKGVENWFTSRTRVIEKNAQGEVEVGFDIFSVLKAKLKTDATVRDEIKKEFERKISDLVAQINLIAAEIQGTIKKPILVIIDDLDKLDLARVNEIYRDNIKALLLPNLSIIYTIPIAIIRDTFLQSLIDTETDGQRVVMPVVKIFSKGDSRLENAHPRAKAKTILCDILTKRIPPELIEPETIDKIVIQSGGVLREMIRIARECCRICLRNIRRNPTEKIIIDEKVFIQAINKLRNDFTISLGKVELEILQTTYQDFIPDDPKQQEFLDLLHGLFVLEYRNYDTWYDIHPILVETLKNKGLIG</sequence>
<evidence type="ECO:0000313" key="2">
    <source>
        <dbReference type="EMBL" id="KST65914.1"/>
    </source>
</evidence>
<organism evidence="2 3">
    <name type="scientific">Mastigocoleus testarum BC008</name>
    <dbReference type="NCBI Taxonomy" id="371196"/>
    <lineage>
        <taxon>Bacteria</taxon>
        <taxon>Bacillati</taxon>
        <taxon>Cyanobacteriota</taxon>
        <taxon>Cyanophyceae</taxon>
        <taxon>Nostocales</taxon>
        <taxon>Hapalosiphonaceae</taxon>
        <taxon>Mastigocoleus</taxon>
    </lineage>
</organism>
<dbReference type="Pfam" id="PF07693">
    <property type="entry name" value="KAP_NTPase"/>
    <property type="match status" value="1"/>
</dbReference>
<gene>
    <name evidence="2" type="ORF">BC008_23365</name>
</gene>
<dbReference type="InterPro" id="IPR027417">
    <property type="entry name" value="P-loop_NTPase"/>
</dbReference>
<dbReference type="SUPFAM" id="SSF52540">
    <property type="entry name" value="P-loop containing nucleoside triphosphate hydrolases"/>
    <property type="match status" value="1"/>
</dbReference>
<evidence type="ECO:0000259" key="1">
    <source>
        <dbReference type="Pfam" id="PF07693"/>
    </source>
</evidence>
<accession>A0A0V7ZNG3</accession>
<evidence type="ECO:0000313" key="3">
    <source>
        <dbReference type="Proteomes" id="UP000053372"/>
    </source>
</evidence>
<dbReference type="Proteomes" id="UP000053372">
    <property type="component" value="Unassembled WGS sequence"/>
</dbReference>
<dbReference type="AlphaFoldDB" id="A0A0V7ZNG3"/>